<evidence type="ECO:0000259" key="4">
    <source>
        <dbReference type="Pfam" id="PF02251"/>
    </source>
</evidence>
<keyword evidence="2" id="KW-0647">Proteasome</keyword>
<dbReference type="InterPro" id="IPR036996">
    <property type="entry name" value="PA28_N_sf"/>
</dbReference>
<dbReference type="OrthoDB" id="6591885at2759"/>
<protein>
    <recommendedName>
        <fullName evidence="8">Proteasome activator PA28 C-terminal domain-containing protein</fullName>
    </recommendedName>
</protein>
<dbReference type="InterPro" id="IPR036252">
    <property type="entry name" value="Proteasome_activ_sf"/>
</dbReference>
<dbReference type="EMBL" id="VYZN01000070">
    <property type="protein sequence ID" value="KAE9524309.1"/>
    <property type="molecule type" value="Genomic_DNA"/>
</dbReference>
<dbReference type="Pfam" id="PF02251">
    <property type="entry name" value="PA28_N"/>
    <property type="match status" value="1"/>
</dbReference>
<dbReference type="PANTHER" id="PTHR10660:SF2">
    <property type="entry name" value="LD45860P"/>
    <property type="match status" value="1"/>
</dbReference>
<evidence type="ECO:0000256" key="1">
    <source>
        <dbReference type="ARBA" id="ARBA00005883"/>
    </source>
</evidence>
<gene>
    <name evidence="6" type="ORF">AGLY_015348</name>
</gene>
<feature type="domain" description="Proteasome activator PA28 N-terminal" evidence="4">
    <location>
        <begin position="6"/>
        <end position="61"/>
    </location>
</feature>
<evidence type="ECO:0000256" key="2">
    <source>
        <dbReference type="ARBA" id="ARBA00022942"/>
    </source>
</evidence>
<evidence type="ECO:0008006" key="8">
    <source>
        <dbReference type="Google" id="ProtNLM"/>
    </source>
</evidence>
<proteinExistence type="inferred from homology"/>
<dbReference type="Pfam" id="PF02252">
    <property type="entry name" value="PA28_C"/>
    <property type="match status" value="1"/>
</dbReference>
<dbReference type="PANTHER" id="PTHR10660">
    <property type="entry name" value="PROTEASOME REGULATOR PA28"/>
    <property type="match status" value="1"/>
</dbReference>
<dbReference type="GO" id="GO:0061133">
    <property type="term" value="F:endopeptidase activator activity"/>
    <property type="evidence" value="ECO:0007669"/>
    <property type="project" value="TreeGrafter"/>
</dbReference>
<accession>A0A6G0T152</accession>
<dbReference type="InterPro" id="IPR009077">
    <property type="entry name" value="Proteasome_activ_PA28"/>
</dbReference>
<dbReference type="GO" id="GO:0005737">
    <property type="term" value="C:cytoplasm"/>
    <property type="evidence" value="ECO:0007669"/>
    <property type="project" value="TreeGrafter"/>
</dbReference>
<dbReference type="AlphaFoldDB" id="A0A6G0T152"/>
<reference evidence="6 7" key="1">
    <citation type="submission" date="2019-08" db="EMBL/GenBank/DDBJ databases">
        <title>The genome of the soybean aphid Biotype 1, its phylome, world population structure and adaptation to the North American continent.</title>
        <authorList>
            <person name="Giordano R."/>
            <person name="Donthu R.K."/>
            <person name="Hernandez A.G."/>
            <person name="Wright C.L."/>
            <person name="Zimin A.V."/>
        </authorList>
    </citation>
    <scope>NUCLEOTIDE SEQUENCE [LARGE SCALE GENOMIC DNA]</scope>
    <source>
        <tissue evidence="6">Whole aphids</tissue>
    </source>
</reference>
<evidence type="ECO:0000259" key="5">
    <source>
        <dbReference type="Pfam" id="PF02252"/>
    </source>
</evidence>
<dbReference type="Gene3D" id="1.20.5.120">
    <property type="entry name" value="Proteasome activator pa28, N-terminal domain"/>
    <property type="match status" value="1"/>
</dbReference>
<feature type="domain" description="Proteasome activator PA28 C-terminal" evidence="5">
    <location>
        <begin position="97"/>
        <end position="239"/>
    </location>
</feature>
<comment type="function">
    <text evidence="3">Implicated in immunoproteasome assembly and required for efficient antigen processing. The PA28 activator complex enhances the generation of class I binding peptides by altering the cleavage pattern of the proteasome.</text>
</comment>
<dbReference type="GO" id="GO:0008537">
    <property type="term" value="C:proteasome activator complex"/>
    <property type="evidence" value="ECO:0007669"/>
    <property type="project" value="InterPro"/>
</dbReference>
<evidence type="ECO:0000313" key="6">
    <source>
        <dbReference type="EMBL" id="KAE9524309.1"/>
    </source>
</evidence>
<dbReference type="InterPro" id="IPR036997">
    <property type="entry name" value="PA28_C_sf"/>
</dbReference>
<evidence type="ECO:0000313" key="7">
    <source>
        <dbReference type="Proteomes" id="UP000475862"/>
    </source>
</evidence>
<dbReference type="SUPFAM" id="SSF47216">
    <property type="entry name" value="Proteasome activator"/>
    <property type="match status" value="1"/>
</dbReference>
<sequence length="242" mass="28437">MEAQTEAAKKAKEFYETFKIDVENRILQKFPERIIHLNELLKMPEFHIAANDIKCKLEIPTISKIENNVKNCDEKNVVKRPRLDSNSHDLIPEQTHIPHNKNITEALKILKPNIKELAEDVNDVKLWVSLFIPKIEDGNNFGVGVQEEIIHEVEQVKSIIDTYLEQVSLYYEVRGKFITKVFKYPYIEDYRCTVAELDYKQYFYLTHTLCDICNTYKTLHDTVIKNIEKIKKPRSSNTDSLY</sequence>
<comment type="similarity">
    <text evidence="1">Belongs to the PA28 family.</text>
</comment>
<dbReference type="FunFam" id="1.20.120.180:FF:000002">
    <property type="entry name" value="Proteasome activator complex subunit 1"/>
    <property type="match status" value="1"/>
</dbReference>
<dbReference type="GO" id="GO:0061136">
    <property type="term" value="P:regulation of proteasomal protein catabolic process"/>
    <property type="evidence" value="ECO:0007669"/>
    <property type="project" value="TreeGrafter"/>
</dbReference>
<dbReference type="Proteomes" id="UP000475862">
    <property type="component" value="Unassembled WGS sequence"/>
</dbReference>
<dbReference type="InterPro" id="IPR003186">
    <property type="entry name" value="PA28_C"/>
</dbReference>
<keyword evidence="7" id="KW-1185">Reference proteome</keyword>
<dbReference type="Gene3D" id="1.20.120.180">
    <property type="entry name" value="Proteasome activator pa28, C-terminal domain"/>
    <property type="match status" value="1"/>
</dbReference>
<dbReference type="InterPro" id="IPR003185">
    <property type="entry name" value="Proteasome_activ_PA28_N"/>
</dbReference>
<dbReference type="GO" id="GO:0005654">
    <property type="term" value="C:nucleoplasm"/>
    <property type="evidence" value="ECO:0007669"/>
    <property type="project" value="TreeGrafter"/>
</dbReference>
<organism evidence="6 7">
    <name type="scientific">Aphis glycines</name>
    <name type="common">Soybean aphid</name>
    <dbReference type="NCBI Taxonomy" id="307491"/>
    <lineage>
        <taxon>Eukaryota</taxon>
        <taxon>Metazoa</taxon>
        <taxon>Ecdysozoa</taxon>
        <taxon>Arthropoda</taxon>
        <taxon>Hexapoda</taxon>
        <taxon>Insecta</taxon>
        <taxon>Pterygota</taxon>
        <taxon>Neoptera</taxon>
        <taxon>Paraneoptera</taxon>
        <taxon>Hemiptera</taxon>
        <taxon>Sternorrhyncha</taxon>
        <taxon>Aphidomorpha</taxon>
        <taxon>Aphidoidea</taxon>
        <taxon>Aphididae</taxon>
        <taxon>Aphidini</taxon>
        <taxon>Aphis</taxon>
        <taxon>Aphis</taxon>
    </lineage>
</organism>
<comment type="caution">
    <text evidence="6">The sequence shown here is derived from an EMBL/GenBank/DDBJ whole genome shotgun (WGS) entry which is preliminary data.</text>
</comment>
<evidence type="ECO:0000256" key="3">
    <source>
        <dbReference type="ARBA" id="ARBA00037467"/>
    </source>
</evidence>
<name>A0A6G0T152_APHGL</name>
<dbReference type="GO" id="GO:2000045">
    <property type="term" value="P:regulation of G1/S transition of mitotic cell cycle"/>
    <property type="evidence" value="ECO:0007669"/>
    <property type="project" value="TreeGrafter"/>
</dbReference>